<organism evidence="1 2">
    <name type="scientific">[Clostridium] methylpentosum DSM 5476</name>
    <dbReference type="NCBI Taxonomy" id="537013"/>
    <lineage>
        <taxon>Bacteria</taxon>
        <taxon>Bacillati</taxon>
        <taxon>Bacillota</taxon>
        <taxon>Clostridia</taxon>
        <taxon>Eubacteriales</taxon>
        <taxon>Oscillospiraceae</taxon>
        <taxon>Oscillospiraceae incertae sedis</taxon>
    </lineage>
</organism>
<dbReference type="EMBL" id="ACEC01000057">
    <property type="protein sequence ID" value="EEG30751.1"/>
    <property type="molecule type" value="Genomic_DNA"/>
</dbReference>
<dbReference type="STRING" id="537013.CLOSTMETH_01678"/>
<protein>
    <submittedName>
        <fullName evidence="1">Uncharacterized protein</fullName>
    </submittedName>
</protein>
<sequence length="41" mass="5026">MQHLHGIFVYFFTNSLDKRHKTVHNMKYTLAPKRINLLKRK</sequence>
<evidence type="ECO:0000313" key="2">
    <source>
        <dbReference type="Proteomes" id="UP000003340"/>
    </source>
</evidence>
<keyword evidence="2" id="KW-1185">Reference proteome</keyword>
<name>C0ECV7_9FIRM</name>
<accession>C0ECV7</accession>
<dbReference type="AlphaFoldDB" id="C0ECV7"/>
<reference evidence="1 2" key="2">
    <citation type="submission" date="2009-02" db="EMBL/GenBank/DDBJ databases">
        <title>Draft genome sequence of Clostridium methylpentosum (DSM 5476).</title>
        <authorList>
            <person name="Sudarsanam P."/>
            <person name="Ley R."/>
            <person name="Guruge J."/>
            <person name="Turnbaugh P.J."/>
            <person name="Mahowald M."/>
            <person name="Liep D."/>
            <person name="Gordon J."/>
        </authorList>
    </citation>
    <scope>NUCLEOTIDE SEQUENCE [LARGE SCALE GENOMIC DNA]</scope>
    <source>
        <strain evidence="1 2">DSM 5476</strain>
    </source>
</reference>
<evidence type="ECO:0000313" key="1">
    <source>
        <dbReference type="EMBL" id="EEG30751.1"/>
    </source>
</evidence>
<gene>
    <name evidence="1" type="ORF">CLOSTMETH_01678</name>
</gene>
<reference evidence="1 2" key="1">
    <citation type="submission" date="2009-01" db="EMBL/GenBank/DDBJ databases">
        <authorList>
            <person name="Fulton L."/>
            <person name="Clifton S."/>
            <person name="Fulton B."/>
            <person name="Xu J."/>
            <person name="Minx P."/>
            <person name="Pepin K.H."/>
            <person name="Johnson M."/>
            <person name="Bhonagiri V."/>
            <person name="Nash W.E."/>
            <person name="Mardis E.R."/>
            <person name="Wilson R.K."/>
        </authorList>
    </citation>
    <scope>NUCLEOTIDE SEQUENCE [LARGE SCALE GENOMIC DNA]</scope>
    <source>
        <strain evidence="1 2">DSM 5476</strain>
    </source>
</reference>
<dbReference type="HOGENOM" id="CLU_3268112_0_0_9"/>
<dbReference type="Proteomes" id="UP000003340">
    <property type="component" value="Unassembled WGS sequence"/>
</dbReference>
<comment type="caution">
    <text evidence="1">The sequence shown here is derived from an EMBL/GenBank/DDBJ whole genome shotgun (WGS) entry which is preliminary data.</text>
</comment>
<proteinExistence type="predicted"/>